<accession>A0A433RUK1</accession>
<dbReference type="RefSeq" id="WP_126990379.1">
    <property type="nucleotide sequence ID" value="NZ_JTFC01000029.1"/>
</dbReference>
<organism evidence="1 2">
    <name type="scientific">Candidatus Kurthia intestinigallinarum</name>
    <dbReference type="NCBI Taxonomy" id="1562256"/>
    <lineage>
        <taxon>Bacteria</taxon>
        <taxon>Bacillati</taxon>
        <taxon>Bacillota</taxon>
        <taxon>Bacilli</taxon>
        <taxon>Bacillales</taxon>
        <taxon>Caryophanaceae</taxon>
        <taxon>Kurthia</taxon>
    </lineage>
</organism>
<sequence>MPYVHEFGIIEDIEEIEAEDNGYYPKIGDCITIDGDFIDDLCNTDFGEKIEKLQTFANSPDRPYNDLCYYGITLIPPSSHTYFLKIVSEANDKYKSEELEQLMVKIEEAIKMDKWMIHFGV</sequence>
<evidence type="ECO:0000313" key="1">
    <source>
        <dbReference type="EMBL" id="RUS56966.1"/>
    </source>
</evidence>
<protein>
    <submittedName>
        <fullName evidence="1">Uncharacterized protein</fullName>
    </submittedName>
</protein>
<dbReference type="Proteomes" id="UP000288623">
    <property type="component" value="Unassembled WGS sequence"/>
</dbReference>
<reference evidence="1 2" key="1">
    <citation type="submission" date="2014-11" db="EMBL/GenBank/DDBJ databases">
        <title>Genome sequence and analysis of novel Kurthia sp.</title>
        <authorList>
            <person name="Lawson J.N."/>
            <person name="Gonzalez J.E."/>
            <person name="Rinauldi L."/>
            <person name="Xuan Z."/>
            <person name="Firman A."/>
            <person name="Shaddox L."/>
            <person name="Trudeau A."/>
            <person name="Shah S."/>
            <person name="Reiman D."/>
        </authorList>
    </citation>
    <scope>NUCLEOTIDE SEQUENCE [LARGE SCALE GENOMIC DNA]</scope>
    <source>
        <strain evidence="1 2">3B1D</strain>
    </source>
</reference>
<gene>
    <name evidence="1" type="ORF">QI30_07790</name>
</gene>
<dbReference type="AlphaFoldDB" id="A0A433RUK1"/>
<dbReference type="EMBL" id="JTFC01000029">
    <property type="protein sequence ID" value="RUS56966.1"/>
    <property type="molecule type" value="Genomic_DNA"/>
</dbReference>
<comment type="caution">
    <text evidence="1">The sequence shown here is derived from an EMBL/GenBank/DDBJ whole genome shotgun (WGS) entry which is preliminary data.</text>
</comment>
<evidence type="ECO:0000313" key="2">
    <source>
        <dbReference type="Proteomes" id="UP000288623"/>
    </source>
</evidence>
<keyword evidence="2" id="KW-1185">Reference proteome</keyword>
<name>A0A433RUK1_9BACL</name>
<dbReference type="OrthoDB" id="6638171at2"/>
<proteinExistence type="predicted"/>